<accession>A0A9D1ECE6</accession>
<comment type="caution">
    <text evidence="4">The sequence shown here is derived from an EMBL/GenBank/DDBJ whole genome shotgun (WGS) entry which is preliminary data.</text>
</comment>
<keyword evidence="2" id="KW-0547">Nucleotide-binding</keyword>
<organism evidence="4 5">
    <name type="scientific">Candidatus Fimimorpha faecalis</name>
    <dbReference type="NCBI Taxonomy" id="2840824"/>
    <lineage>
        <taxon>Bacteria</taxon>
        <taxon>Bacillati</taxon>
        <taxon>Bacillota</taxon>
        <taxon>Clostridia</taxon>
        <taxon>Eubacteriales</taxon>
        <taxon>Candidatus Fimimorpha</taxon>
    </lineage>
</organism>
<sequence>MESQKLLSYTRQAVKDYHLIEQNDKIMIGLSGGKDSIALLYALSHLRRFYPNSFSIHAVTVDMGFSNYDTTSLQKLCDLLQVPFTKISTKIGTIIFEERKEKNPCALCAKFRRGALLNAAQELGCNKIAYGHHKDDVIETMLLSLFFEGRFYSFGPYTYFPDRNIAVIRPLIYVSEKEVIGFIKKQNLLPIKNPCPVDQHTKREEMKNLLKELNHQYPGIKKRLFSAIQNGKIEDWDRKK</sequence>
<feature type="binding site" evidence="2">
    <location>
        <position position="136"/>
    </location>
    <ligand>
        <name>ATP</name>
        <dbReference type="ChEBI" id="CHEBI:30616"/>
    </ligand>
</feature>
<gene>
    <name evidence="4" type="ORF">IAC96_00285</name>
</gene>
<reference evidence="4" key="1">
    <citation type="submission" date="2020-10" db="EMBL/GenBank/DDBJ databases">
        <authorList>
            <person name="Gilroy R."/>
        </authorList>
    </citation>
    <scope>NUCLEOTIDE SEQUENCE</scope>
    <source>
        <strain evidence="4">ChiW13-3771</strain>
    </source>
</reference>
<feature type="domain" description="tRNA(Ile)-lysidine/2-thiocytidine synthase N-terminal" evidence="3">
    <location>
        <begin position="25"/>
        <end position="203"/>
    </location>
</feature>
<evidence type="ECO:0000313" key="5">
    <source>
        <dbReference type="Proteomes" id="UP000824201"/>
    </source>
</evidence>
<keyword evidence="1" id="KW-0808">Transferase</keyword>
<feature type="binding site" evidence="2">
    <location>
        <position position="61"/>
    </location>
    <ligand>
        <name>ATP</name>
        <dbReference type="ChEBI" id="CHEBI:30616"/>
    </ligand>
</feature>
<dbReference type="Pfam" id="PF01171">
    <property type="entry name" value="ATP_bind_3"/>
    <property type="match status" value="1"/>
</dbReference>
<dbReference type="Proteomes" id="UP000824201">
    <property type="component" value="Unassembled WGS sequence"/>
</dbReference>
<evidence type="ECO:0000259" key="3">
    <source>
        <dbReference type="Pfam" id="PF01171"/>
    </source>
</evidence>
<protein>
    <submittedName>
        <fullName evidence="4">tRNA 2-thiocytidine(32) synthetase TtcA</fullName>
    </submittedName>
</protein>
<dbReference type="SUPFAM" id="SSF52402">
    <property type="entry name" value="Adenine nucleotide alpha hydrolases-like"/>
    <property type="match status" value="1"/>
</dbReference>
<feature type="binding site" evidence="2">
    <location>
        <position position="35"/>
    </location>
    <ligand>
        <name>ATP</name>
        <dbReference type="ChEBI" id="CHEBI:30616"/>
    </ligand>
</feature>
<name>A0A9D1ECE6_9FIRM</name>
<dbReference type="EMBL" id="DVHN01000001">
    <property type="protein sequence ID" value="HIR87363.1"/>
    <property type="molecule type" value="Genomic_DNA"/>
</dbReference>
<dbReference type="Gene3D" id="3.40.50.620">
    <property type="entry name" value="HUPs"/>
    <property type="match status" value="1"/>
</dbReference>
<evidence type="ECO:0000256" key="1">
    <source>
        <dbReference type="ARBA" id="ARBA00022679"/>
    </source>
</evidence>
<dbReference type="PANTHER" id="PTHR43686">
    <property type="entry name" value="SULFURTRANSFERASE-RELATED"/>
    <property type="match status" value="1"/>
</dbReference>
<dbReference type="PIRSF" id="PIRSF004976">
    <property type="entry name" value="ATPase_YdaO"/>
    <property type="match status" value="1"/>
</dbReference>
<feature type="binding site" evidence="2">
    <location>
        <begin position="29"/>
        <end position="31"/>
    </location>
    <ligand>
        <name>ATP</name>
        <dbReference type="ChEBI" id="CHEBI:30616"/>
    </ligand>
</feature>
<dbReference type="InterPro" id="IPR035107">
    <property type="entry name" value="tRNA_thiolation_TtcA_Ctu1"/>
</dbReference>
<dbReference type="GO" id="GO:0016740">
    <property type="term" value="F:transferase activity"/>
    <property type="evidence" value="ECO:0007669"/>
    <property type="project" value="UniProtKB-KW"/>
</dbReference>
<evidence type="ECO:0000256" key="2">
    <source>
        <dbReference type="PIRSR" id="PIRSR004976-51"/>
    </source>
</evidence>
<evidence type="ECO:0000313" key="4">
    <source>
        <dbReference type="EMBL" id="HIR87363.1"/>
    </source>
</evidence>
<dbReference type="InterPro" id="IPR011063">
    <property type="entry name" value="TilS/TtcA_N"/>
</dbReference>
<reference evidence="4" key="2">
    <citation type="journal article" date="2021" name="PeerJ">
        <title>Extensive microbial diversity within the chicken gut microbiome revealed by metagenomics and culture.</title>
        <authorList>
            <person name="Gilroy R."/>
            <person name="Ravi A."/>
            <person name="Getino M."/>
            <person name="Pursley I."/>
            <person name="Horton D.L."/>
            <person name="Alikhan N.F."/>
            <person name="Baker D."/>
            <person name="Gharbi K."/>
            <person name="Hall N."/>
            <person name="Watson M."/>
            <person name="Adriaenssens E.M."/>
            <person name="Foster-Nyarko E."/>
            <person name="Jarju S."/>
            <person name="Secka A."/>
            <person name="Antonio M."/>
            <person name="Oren A."/>
            <person name="Chaudhuri R.R."/>
            <person name="La Ragione R."/>
            <person name="Hildebrand F."/>
            <person name="Pallen M.J."/>
        </authorList>
    </citation>
    <scope>NUCLEOTIDE SEQUENCE</scope>
    <source>
        <strain evidence="4">ChiW13-3771</strain>
    </source>
</reference>
<dbReference type="AlphaFoldDB" id="A0A9D1ECE6"/>
<dbReference type="CDD" id="cd24138">
    <property type="entry name" value="TtcA-like"/>
    <property type="match status" value="1"/>
</dbReference>
<feature type="binding site" evidence="2">
    <location>
        <position position="131"/>
    </location>
    <ligand>
        <name>ATP</name>
        <dbReference type="ChEBI" id="CHEBI:30616"/>
    </ligand>
</feature>
<dbReference type="GO" id="GO:0005524">
    <property type="term" value="F:ATP binding"/>
    <property type="evidence" value="ECO:0007669"/>
    <property type="project" value="UniProtKB-KW"/>
</dbReference>
<keyword evidence="2" id="KW-0067">ATP-binding</keyword>
<dbReference type="InterPro" id="IPR014729">
    <property type="entry name" value="Rossmann-like_a/b/a_fold"/>
</dbReference>
<proteinExistence type="predicted"/>
<dbReference type="GO" id="GO:0008033">
    <property type="term" value="P:tRNA processing"/>
    <property type="evidence" value="ECO:0007669"/>
    <property type="project" value="InterPro"/>
</dbReference>
<dbReference type="PANTHER" id="PTHR43686:SF1">
    <property type="entry name" value="AMINOTRAN_5 DOMAIN-CONTAINING PROTEIN"/>
    <property type="match status" value="1"/>
</dbReference>